<dbReference type="InterPro" id="IPR000462">
    <property type="entry name" value="CDP-OH_P_trans"/>
</dbReference>
<organism evidence="4 5">
    <name type="scientific">Cognatiyoonia koreensis</name>
    <dbReference type="NCBI Taxonomy" id="364200"/>
    <lineage>
        <taxon>Bacteria</taxon>
        <taxon>Pseudomonadati</taxon>
        <taxon>Pseudomonadota</taxon>
        <taxon>Alphaproteobacteria</taxon>
        <taxon>Rhodobacterales</taxon>
        <taxon>Paracoccaceae</taxon>
        <taxon>Cognatiyoonia</taxon>
    </lineage>
</organism>
<dbReference type="GO" id="GO:0008654">
    <property type="term" value="P:phospholipid biosynthetic process"/>
    <property type="evidence" value="ECO:0007669"/>
    <property type="project" value="InterPro"/>
</dbReference>
<keyword evidence="5" id="KW-1185">Reference proteome</keyword>
<dbReference type="GO" id="GO:0016020">
    <property type="term" value="C:membrane"/>
    <property type="evidence" value="ECO:0007669"/>
    <property type="project" value="InterPro"/>
</dbReference>
<dbReference type="PROSITE" id="PS00379">
    <property type="entry name" value="CDP_ALCOHOL_P_TRANSF"/>
    <property type="match status" value="1"/>
</dbReference>
<dbReference type="Proteomes" id="UP000199167">
    <property type="component" value="Unassembled WGS sequence"/>
</dbReference>
<evidence type="ECO:0000256" key="3">
    <source>
        <dbReference type="SAM" id="Phobius"/>
    </source>
</evidence>
<reference evidence="4 5" key="1">
    <citation type="submission" date="2016-10" db="EMBL/GenBank/DDBJ databases">
        <authorList>
            <person name="de Groot N.N."/>
        </authorList>
    </citation>
    <scope>NUCLEOTIDE SEQUENCE [LARGE SCALE GENOMIC DNA]</scope>
    <source>
        <strain evidence="4 5">DSM 17925</strain>
    </source>
</reference>
<dbReference type="RefSeq" id="WP_242650532.1">
    <property type="nucleotide sequence ID" value="NZ_FOIZ01000001.1"/>
</dbReference>
<feature type="transmembrane region" description="Helical" evidence="3">
    <location>
        <begin position="190"/>
        <end position="209"/>
    </location>
</feature>
<dbReference type="STRING" id="364200.SAMN04488515_2298"/>
<feature type="transmembrane region" description="Helical" evidence="3">
    <location>
        <begin position="78"/>
        <end position="111"/>
    </location>
</feature>
<accession>A0A1I0QXG3</accession>
<keyword evidence="3" id="KW-0472">Membrane</keyword>
<keyword evidence="3" id="KW-0812">Transmembrane</keyword>
<keyword evidence="1 2" id="KW-0808">Transferase</keyword>
<evidence type="ECO:0000256" key="1">
    <source>
        <dbReference type="ARBA" id="ARBA00022679"/>
    </source>
</evidence>
<name>A0A1I0QXG3_9RHOB</name>
<sequence length="239" mass="25496">MIHSDPQHEGRPWGMGKPALYFALLSFVLLLGVGVVTQMLFDMPLPSMFIFAVITGLSLRGVLQSYPHEELGACNGVTLFRAALIAVLFGAIFVPVSAWIVFSIAVVAFALDGFDGWLARRAGLESAFGARFDMEIDALLGAVLALVLLASGTVGYAILVLGFSRYVFVIAGIVWPVLQGDLPQSMRRKTICVIQIAALIILIFPLTPAALLTPVAVTAAAALLYSFALDALFLARRGA</sequence>
<dbReference type="GO" id="GO:0016780">
    <property type="term" value="F:phosphotransferase activity, for other substituted phosphate groups"/>
    <property type="evidence" value="ECO:0007669"/>
    <property type="project" value="InterPro"/>
</dbReference>
<gene>
    <name evidence="4" type="ORF">SAMN04488515_2298</name>
</gene>
<comment type="similarity">
    <text evidence="2">Belongs to the CDP-alcohol phosphatidyltransferase class-I family.</text>
</comment>
<dbReference type="Pfam" id="PF01066">
    <property type="entry name" value="CDP-OH_P_transf"/>
    <property type="match status" value="1"/>
</dbReference>
<evidence type="ECO:0000256" key="2">
    <source>
        <dbReference type="RuleBase" id="RU003750"/>
    </source>
</evidence>
<dbReference type="AlphaFoldDB" id="A0A1I0QXG3"/>
<keyword evidence="3" id="KW-1133">Transmembrane helix</keyword>
<feature type="transmembrane region" description="Helical" evidence="3">
    <location>
        <begin position="48"/>
        <end position="66"/>
    </location>
</feature>
<proteinExistence type="inferred from homology"/>
<dbReference type="InterPro" id="IPR048254">
    <property type="entry name" value="CDP_ALCOHOL_P_TRANSF_CS"/>
</dbReference>
<feature type="transmembrane region" description="Helical" evidence="3">
    <location>
        <begin position="132"/>
        <end position="150"/>
    </location>
</feature>
<dbReference type="InterPro" id="IPR043130">
    <property type="entry name" value="CDP-OH_PTrfase_TM_dom"/>
</dbReference>
<dbReference type="Gene3D" id="1.20.120.1760">
    <property type="match status" value="1"/>
</dbReference>
<dbReference type="EMBL" id="FOIZ01000001">
    <property type="protein sequence ID" value="SEW32246.1"/>
    <property type="molecule type" value="Genomic_DNA"/>
</dbReference>
<feature type="transmembrane region" description="Helical" evidence="3">
    <location>
        <begin position="215"/>
        <end position="235"/>
    </location>
</feature>
<protein>
    <submittedName>
        <fullName evidence="4">Phosphatidylglycerophosphate synthase</fullName>
    </submittedName>
</protein>
<evidence type="ECO:0000313" key="4">
    <source>
        <dbReference type="EMBL" id="SEW32246.1"/>
    </source>
</evidence>
<evidence type="ECO:0000313" key="5">
    <source>
        <dbReference type="Proteomes" id="UP000199167"/>
    </source>
</evidence>
<feature type="transmembrane region" description="Helical" evidence="3">
    <location>
        <begin position="20"/>
        <end position="41"/>
    </location>
</feature>